<keyword evidence="2" id="KW-1185">Reference proteome</keyword>
<dbReference type="EMBL" id="CAVMJV010000049">
    <property type="protein sequence ID" value="CAK5083112.1"/>
    <property type="molecule type" value="Genomic_DNA"/>
</dbReference>
<evidence type="ECO:0000313" key="1">
    <source>
        <dbReference type="EMBL" id="CAK5083112.1"/>
    </source>
</evidence>
<sequence>MIKLREYRLLVLKRLLSAHQRKFTNCLDVELRSVVQLQPL</sequence>
<comment type="caution">
    <text evidence="1">The sequence shown here is derived from an EMBL/GenBank/DDBJ whole genome shotgun (WGS) entry which is preliminary data.</text>
</comment>
<reference evidence="1" key="1">
    <citation type="submission" date="2023-11" db="EMBL/GenBank/DDBJ databases">
        <authorList>
            <person name="Poullet M."/>
        </authorList>
    </citation>
    <scope>NUCLEOTIDE SEQUENCE</scope>
    <source>
        <strain evidence="1">E1834</strain>
    </source>
</reference>
<accession>A0ACB0ZVE6</accession>
<name>A0ACB0ZVE6_MELEN</name>
<gene>
    <name evidence="1" type="ORF">MENTE1834_LOCUS30426</name>
</gene>
<protein>
    <submittedName>
        <fullName evidence="1">Uncharacterized protein</fullName>
    </submittedName>
</protein>
<organism evidence="1 2">
    <name type="scientific">Meloidogyne enterolobii</name>
    <name type="common">Root-knot nematode worm</name>
    <name type="synonym">Meloidogyne mayaguensis</name>
    <dbReference type="NCBI Taxonomy" id="390850"/>
    <lineage>
        <taxon>Eukaryota</taxon>
        <taxon>Metazoa</taxon>
        <taxon>Ecdysozoa</taxon>
        <taxon>Nematoda</taxon>
        <taxon>Chromadorea</taxon>
        <taxon>Rhabditida</taxon>
        <taxon>Tylenchina</taxon>
        <taxon>Tylenchomorpha</taxon>
        <taxon>Tylenchoidea</taxon>
        <taxon>Meloidogynidae</taxon>
        <taxon>Meloidogyninae</taxon>
        <taxon>Meloidogyne</taxon>
    </lineage>
</organism>
<proteinExistence type="predicted"/>
<dbReference type="Proteomes" id="UP001497535">
    <property type="component" value="Unassembled WGS sequence"/>
</dbReference>
<evidence type="ECO:0000313" key="2">
    <source>
        <dbReference type="Proteomes" id="UP001497535"/>
    </source>
</evidence>